<keyword evidence="6 8" id="KW-1133">Transmembrane helix</keyword>
<comment type="subcellular location">
    <subcellularLocation>
        <location evidence="1 8">Cell membrane</location>
        <topology evidence="1 8">Multi-pass membrane protein</topology>
    </subcellularLocation>
</comment>
<dbReference type="Proteomes" id="UP000249808">
    <property type="component" value="Unassembled WGS sequence"/>
</dbReference>
<dbReference type="PANTHER" id="PTHR30413">
    <property type="entry name" value="INNER MEMBRANE TRANSPORT PERMEASE"/>
    <property type="match status" value="1"/>
</dbReference>
<evidence type="ECO:0000313" key="10">
    <source>
        <dbReference type="EMBL" id="RAK46280.1"/>
    </source>
</evidence>
<dbReference type="GO" id="GO:0140359">
    <property type="term" value="F:ABC-type transporter activity"/>
    <property type="evidence" value="ECO:0007669"/>
    <property type="project" value="InterPro"/>
</dbReference>
<feature type="transmembrane region" description="Helical" evidence="8">
    <location>
        <begin position="241"/>
        <end position="259"/>
    </location>
</feature>
<feature type="transmembrane region" description="Helical" evidence="8">
    <location>
        <begin position="71"/>
        <end position="97"/>
    </location>
</feature>
<sequence>MKELLNLIKEQILHFHLIRKLAIYNIKSKYSNHYLGVFWNILQPLMQVGLYYVVFGLGLRGVRHDVIGVPFIIHLISGLFPWMFISQSIIGGSLAIYQRLGLVTKMKFPSSVLLSISFTNTLINLMITTSILFLLSLYYHLVPIWHYLWFFYFIIASYALIFGISLIMSTLVIIVRDTNNILQNVMRMAFFVTPIFWAIENATPIMVKINAFNPFGYLVGTYRVAFIRDHVNVYGSWHDHLYYWMICLLLLFIGSQVHYKFRNKLVDYL</sequence>
<organism evidence="10 11">
    <name type="scientific">Macrococcus epidermidis</name>
    <dbReference type="NCBI Taxonomy" id="1902580"/>
    <lineage>
        <taxon>Bacteria</taxon>
        <taxon>Bacillati</taxon>
        <taxon>Bacillota</taxon>
        <taxon>Bacilli</taxon>
        <taxon>Bacillales</taxon>
        <taxon>Staphylococcaceae</taxon>
        <taxon>Macrococcus</taxon>
    </lineage>
</organism>
<evidence type="ECO:0000313" key="11">
    <source>
        <dbReference type="Proteomes" id="UP000249808"/>
    </source>
</evidence>
<protein>
    <recommendedName>
        <fullName evidence="8">Transport permease protein</fullName>
    </recommendedName>
</protein>
<dbReference type="EMBL" id="PZJH01000001">
    <property type="protein sequence ID" value="RAK46280.1"/>
    <property type="molecule type" value="Genomic_DNA"/>
</dbReference>
<gene>
    <name evidence="10" type="ORF">BHU61_02190</name>
</gene>
<keyword evidence="4 8" id="KW-1003">Cell membrane</keyword>
<dbReference type="InterPro" id="IPR047817">
    <property type="entry name" value="ABC2_TM_bact-type"/>
</dbReference>
<accession>A0A327ZV39</accession>
<reference evidence="10 11" key="1">
    <citation type="journal article" date="2018" name="Front. Microbiol.">
        <title>Description and Comparative Genomics of Macrococcus caseolyticus subsp. hominis subsp. nov., Macrococcus goetzii sp. nov., Macrococcus epidermidis sp. nov., and Macrococcus bohemicus sp. nov., Novel Macrococci From Human Clinical Material With Virulence Potential and Suspected Uptake of Foreign DNA by Natural Transformation.</title>
        <authorList>
            <person name="Maslanova I."/>
            <person name="Wertheimer Z."/>
            <person name="Sedlacek I."/>
            <person name="Svec P."/>
            <person name="Indrakova A."/>
            <person name="Kovarovic V."/>
            <person name="Schumann P."/>
            <person name="Sproer C."/>
            <person name="Kralova S."/>
            <person name="Sedo O."/>
            <person name="Kristofova L."/>
            <person name="Vrbovska V."/>
            <person name="Fuzik T."/>
            <person name="Petras P."/>
            <person name="Zdrahal Z."/>
            <person name="Ruzickova V."/>
            <person name="Doskar J."/>
            <person name="Pantucek R."/>
        </authorList>
    </citation>
    <scope>NUCLEOTIDE SEQUENCE [LARGE SCALE GENOMIC DNA]</scope>
    <source>
        <strain evidence="10 11">01/688</strain>
    </source>
</reference>
<keyword evidence="3 8" id="KW-0813">Transport</keyword>
<evidence type="ECO:0000256" key="4">
    <source>
        <dbReference type="ARBA" id="ARBA00022475"/>
    </source>
</evidence>
<dbReference type="InterPro" id="IPR013525">
    <property type="entry name" value="ABC2_TM"/>
</dbReference>
<evidence type="ECO:0000256" key="5">
    <source>
        <dbReference type="ARBA" id="ARBA00022692"/>
    </source>
</evidence>
<dbReference type="PROSITE" id="PS51012">
    <property type="entry name" value="ABC_TM2"/>
    <property type="match status" value="1"/>
</dbReference>
<keyword evidence="11" id="KW-1185">Reference proteome</keyword>
<dbReference type="PANTHER" id="PTHR30413:SF10">
    <property type="entry name" value="CAPSULE POLYSACCHARIDE EXPORT INNER-MEMBRANE PROTEIN CTRC"/>
    <property type="match status" value="1"/>
</dbReference>
<dbReference type="Pfam" id="PF01061">
    <property type="entry name" value="ABC2_membrane"/>
    <property type="match status" value="1"/>
</dbReference>
<comment type="similarity">
    <text evidence="2 8">Belongs to the ABC-2 integral membrane protein family.</text>
</comment>
<evidence type="ECO:0000256" key="8">
    <source>
        <dbReference type="RuleBase" id="RU361157"/>
    </source>
</evidence>
<feature type="transmembrane region" description="Helical" evidence="8">
    <location>
        <begin position="181"/>
        <end position="199"/>
    </location>
</feature>
<evidence type="ECO:0000256" key="2">
    <source>
        <dbReference type="ARBA" id="ARBA00007783"/>
    </source>
</evidence>
<name>A0A327ZV39_9STAP</name>
<feature type="transmembrane region" description="Helical" evidence="8">
    <location>
        <begin position="37"/>
        <end position="59"/>
    </location>
</feature>
<dbReference type="AlphaFoldDB" id="A0A327ZV39"/>
<feature type="domain" description="ABC transmembrane type-2" evidence="9">
    <location>
        <begin position="35"/>
        <end position="261"/>
    </location>
</feature>
<keyword evidence="5 8" id="KW-0812">Transmembrane</keyword>
<evidence type="ECO:0000256" key="7">
    <source>
        <dbReference type="ARBA" id="ARBA00023136"/>
    </source>
</evidence>
<feature type="transmembrane region" description="Helical" evidence="8">
    <location>
        <begin position="118"/>
        <end position="141"/>
    </location>
</feature>
<evidence type="ECO:0000256" key="3">
    <source>
        <dbReference type="ARBA" id="ARBA00022448"/>
    </source>
</evidence>
<comment type="caution">
    <text evidence="10">The sequence shown here is derived from an EMBL/GenBank/DDBJ whole genome shotgun (WGS) entry which is preliminary data.</text>
</comment>
<dbReference type="GO" id="GO:0005886">
    <property type="term" value="C:plasma membrane"/>
    <property type="evidence" value="ECO:0007669"/>
    <property type="project" value="UniProtKB-SubCell"/>
</dbReference>
<feature type="transmembrane region" description="Helical" evidence="8">
    <location>
        <begin position="147"/>
        <end position="174"/>
    </location>
</feature>
<dbReference type="GO" id="GO:0015920">
    <property type="term" value="P:lipopolysaccharide transport"/>
    <property type="evidence" value="ECO:0007669"/>
    <property type="project" value="TreeGrafter"/>
</dbReference>
<proteinExistence type="inferred from homology"/>
<evidence type="ECO:0000256" key="1">
    <source>
        <dbReference type="ARBA" id="ARBA00004651"/>
    </source>
</evidence>
<evidence type="ECO:0000256" key="6">
    <source>
        <dbReference type="ARBA" id="ARBA00022989"/>
    </source>
</evidence>
<dbReference type="RefSeq" id="WP_111714424.1">
    <property type="nucleotide sequence ID" value="NZ_CP073819.1"/>
</dbReference>
<keyword evidence="7 8" id="KW-0472">Membrane</keyword>
<evidence type="ECO:0000259" key="9">
    <source>
        <dbReference type="PROSITE" id="PS51012"/>
    </source>
</evidence>